<dbReference type="GO" id="GO:0005634">
    <property type="term" value="C:nucleus"/>
    <property type="evidence" value="ECO:0007669"/>
    <property type="project" value="TreeGrafter"/>
</dbReference>
<evidence type="ECO:0000256" key="1">
    <source>
        <dbReference type="ARBA" id="ARBA00000185"/>
    </source>
</evidence>
<evidence type="ECO:0000256" key="10">
    <source>
        <dbReference type="ARBA" id="ARBA00023125"/>
    </source>
</evidence>
<dbReference type="InterPro" id="IPR001154">
    <property type="entry name" value="TopoII_euk"/>
</dbReference>
<dbReference type="PROSITE" id="PS00177">
    <property type="entry name" value="TOPOISOMERASE_II"/>
    <property type="match status" value="1"/>
</dbReference>
<dbReference type="InterPro" id="IPR020568">
    <property type="entry name" value="Ribosomal_Su5_D2-typ_SF"/>
</dbReference>
<reference evidence="17" key="1">
    <citation type="journal article" date="2017" name="Genome Biol.">
        <title>Comparative genomics reveals high biological diversity and specific adaptations in the industrially and medically important fungal genus Aspergillus.</title>
        <authorList>
            <person name="de Vries R.P."/>
            <person name="Riley R."/>
            <person name="Wiebenga A."/>
            <person name="Aguilar-Osorio G."/>
            <person name="Amillis S."/>
            <person name="Uchima C.A."/>
            <person name="Anderluh G."/>
            <person name="Asadollahi M."/>
            <person name="Askin M."/>
            <person name="Barry K."/>
            <person name="Battaglia E."/>
            <person name="Bayram O."/>
            <person name="Benocci T."/>
            <person name="Braus-Stromeyer S.A."/>
            <person name="Caldana C."/>
            <person name="Canovas D."/>
            <person name="Cerqueira G.C."/>
            <person name="Chen F."/>
            <person name="Chen W."/>
            <person name="Choi C."/>
            <person name="Clum A."/>
            <person name="Dos Santos R.A."/>
            <person name="Damasio A.R."/>
            <person name="Diallinas G."/>
            <person name="Emri T."/>
            <person name="Fekete E."/>
            <person name="Flipphi M."/>
            <person name="Freyberg S."/>
            <person name="Gallo A."/>
            <person name="Gournas C."/>
            <person name="Habgood R."/>
            <person name="Hainaut M."/>
            <person name="Harispe M.L."/>
            <person name="Henrissat B."/>
            <person name="Hilden K.S."/>
            <person name="Hope R."/>
            <person name="Hossain A."/>
            <person name="Karabika E."/>
            <person name="Karaffa L."/>
            <person name="Karanyi Z."/>
            <person name="Krasevec N."/>
            <person name="Kuo A."/>
            <person name="Kusch H."/>
            <person name="LaButti K."/>
            <person name="Lagendijk E.L."/>
            <person name="Lapidus A."/>
            <person name="Levasseur A."/>
            <person name="Lindquist E."/>
            <person name="Lipzen A."/>
            <person name="Logrieco A.F."/>
            <person name="MacCabe A."/>
            <person name="Maekelae M.R."/>
            <person name="Malavazi I."/>
            <person name="Melin P."/>
            <person name="Meyer V."/>
            <person name="Mielnichuk N."/>
            <person name="Miskei M."/>
            <person name="Molnar A.P."/>
            <person name="Mule G."/>
            <person name="Ngan C.Y."/>
            <person name="Orejas M."/>
            <person name="Orosz E."/>
            <person name="Ouedraogo J.P."/>
            <person name="Overkamp K.M."/>
            <person name="Park H.-S."/>
            <person name="Perrone G."/>
            <person name="Piumi F."/>
            <person name="Punt P.J."/>
            <person name="Ram A.F."/>
            <person name="Ramon A."/>
            <person name="Rauscher S."/>
            <person name="Record E."/>
            <person name="Riano-Pachon D.M."/>
            <person name="Robert V."/>
            <person name="Roehrig J."/>
            <person name="Ruller R."/>
            <person name="Salamov A."/>
            <person name="Salih N.S."/>
            <person name="Samson R.A."/>
            <person name="Sandor E."/>
            <person name="Sanguinetti M."/>
            <person name="Schuetze T."/>
            <person name="Sepcic K."/>
            <person name="Shelest E."/>
            <person name="Sherlock G."/>
            <person name="Sophianopoulou V."/>
            <person name="Squina F.M."/>
            <person name="Sun H."/>
            <person name="Susca A."/>
            <person name="Todd R.B."/>
            <person name="Tsang A."/>
            <person name="Unkles S.E."/>
            <person name="van de Wiele N."/>
            <person name="van Rossen-Uffink D."/>
            <person name="Oliveira J.V."/>
            <person name="Vesth T.C."/>
            <person name="Visser J."/>
            <person name="Yu J.-H."/>
            <person name="Zhou M."/>
            <person name="Andersen M.R."/>
            <person name="Archer D.B."/>
            <person name="Baker S.E."/>
            <person name="Benoit I."/>
            <person name="Brakhage A.A."/>
            <person name="Braus G.H."/>
            <person name="Fischer R."/>
            <person name="Frisvad J.C."/>
            <person name="Goldman G.H."/>
            <person name="Houbraken J."/>
            <person name="Oakley B."/>
            <person name="Pocsi I."/>
            <person name="Scazzocchio C."/>
            <person name="Seiboth B."/>
            <person name="vanKuyk P.A."/>
            <person name="Wortman J."/>
            <person name="Dyer P.S."/>
            <person name="Grigoriev I.V."/>
        </authorList>
    </citation>
    <scope>NUCLEOTIDE SEQUENCE [LARGE SCALE GENOMIC DNA]</scope>
    <source>
        <strain evidence="17">ITEM 5010</strain>
    </source>
</reference>
<dbReference type="InterPro" id="IPR003594">
    <property type="entry name" value="HATPase_dom"/>
</dbReference>
<evidence type="ECO:0000313" key="16">
    <source>
        <dbReference type="EMBL" id="OOG00581.1"/>
    </source>
</evidence>
<feature type="non-terminal residue" evidence="16">
    <location>
        <position position="751"/>
    </location>
</feature>
<evidence type="ECO:0000256" key="7">
    <source>
        <dbReference type="ARBA" id="ARBA00022741"/>
    </source>
</evidence>
<evidence type="ECO:0000256" key="6">
    <source>
        <dbReference type="ARBA" id="ARBA00019635"/>
    </source>
</evidence>
<dbReference type="OMA" id="NTWEVDG"/>
<evidence type="ECO:0000313" key="17">
    <source>
        <dbReference type="Proteomes" id="UP000188318"/>
    </source>
</evidence>
<evidence type="ECO:0000256" key="4">
    <source>
        <dbReference type="ARBA" id="ARBA00011080"/>
    </source>
</evidence>
<evidence type="ECO:0000256" key="8">
    <source>
        <dbReference type="ARBA" id="ARBA00022840"/>
    </source>
</evidence>
<dbReference type="Pfam" id="PF01751">
    <property type="entry name" value="Toprim"/>
    <property type="match status" value="1"/>
</dbReference>
<dbReference type="GO" id="GO:0000712">
    <property type="term" value="P:resolution of meiotic recombination intermediates"/>
    <property type="evidence" value="ECO:0007669"/>
    <property type="project" value="TreeGrafter"/>
</dbReference>
<dbReference type="Gene3D" id="3.40.50.670">
    <property type="match status" value="1"/>
</dbReference>
<feature type="compositionally biased region" description="Basic residues" evidence="14">
    <location>
        <begin position="26"/>
        <end position="36"/>
    </location>
</feature>
<dbReference type="InterPro" id="IPR031660">
    <property type="entry name" value="TOPRIM_C"/>
</dbReference>
<dbReference type="SUPFAM" id="SSF56719">
    <property type="entry name" value="Type II DNA topoisomerase"/>
    <property type="match status" value="1"/>
</dbReference>
<evidence type="ECO:0000256" key="14">
    <source>
        <dbReference type="SAM" id="MobiDB-lite"/>
    </source>
</evidence>
<dbReference type="CDD" id="cd16930">
    <property type="entry name" value="HATPase_TopII-like"/>
    <property type="match status" value="1"/>
</dbReference>
<organism evidence="16 17">
    <name type="scientific">Aspergillus carbonarius (strain ITEM 5010)</name>
    <dbReference type="NCBI Taxonomy" id="602072"/>
    <lineage>
        <taxon>Eukaryota</taxon>
        <taxon>Fungi</taxon>
        <taxon>Dikarya</taxon>
        <taxon>Ascomycota</taxon>
        <taxon>Pezizomycotina</taxon>
        <taxon>Eurotiomycetes</taxon>
        <taxon>Eurotiomycetidae</taxon>
        <taxon>Eurotiales</taxon>
        <taxon>Aspergillaceae</taxon>
        <taxon>Aspergillus</taxon>
        <taxon>Aspergillus subgen. Circumdati</taxon>
    </lineage>
</organism>
<evidence type="ECO:0000256" key="9">
    <source>
        <dbReference type="ARBA" id="ARBA00023029"/>
    </source>
</evidence>
<evidence type="ECO:0000256" key="11">
    <source>
        <dbReference type="ARBA" id="ARBA00023235"/>
    </source>
</evidence>
<evidence type="ECO:0000256" key="2">
    <source>
        <dbReference type="ARBA" id="ARBA00001913"/>
    </source>
</evidence>
<dbReference type="FunFam" id="3.30.1490.30:FF:000001">
    <property type="entry name" value="DNA topoisomerase 2"/>
    <property type="match status" value="1"/>
</dbReference>
<feature type="compositionally biased region" description="Low complexity" evidence="14">
    <location>
        <begin position="37"/>
        <end position="58"/>
    </location>
</feature>
<comment type="cofactor">
    <cofactor evidence="2">
        <name>Ca(2+)</name>
        <dbReference type="ChEBI" id="CHEBI:29108"/>
    </cofactor>
</comment>
<feature type="region of interest" description="Disordered" evidence="14">
    <location>
        <begin position="1"/>
        <end position="133"/>
    </location>
</feature>
<dbReference type="CDD" id="cd03481">
    <property type="entry name" value="TopoIIA_Trans_ScTopoIIA"/>
    <property type="match status" value="1"/>
</dbReference>
<keyword evidence="7 13" id="KW-0547">Nucleotide-binding</keyword>
<dbReference type="CDD" id="cd03365">
    <property type="entry name" value="TOPRIM_TopoIIA"/>
    <property type="match status" value="1"/>
</dbReference>
<dbReference type="Gene3D" id="3.30.565.10">
    <property type="entry name" value="Histidine kinase-like ATPase, C-terminal domain"/>
    <property type="match status" value="1"/>
</dbReference>
<dbReference type="PRINTS" id="PR01158">
    <property type="entry name" value="TOPISMRASEII"/>
</dbReference>
<dbReference type="STRING" id="602072.A0A1R3S1K4"/>
<dbReference type="EMBL" id="KV907493">
    <property type="protein sequence ID" value="OOG00581.1"/>
    <property type="molecule type" value="Genomic_DNA"/>
</dbReference>
<dbReference type="SUPFAM" id="SSF55874">
    <property type="entry name" value="ATPase domain of HSP90 chaperone/DNA topoisomerase II/histidine kinase"/>
    <property type="match status" value="1"/>
</dbReference>
<dbReference type="Pfam" id="PF16898">
    <property type="entry name" value="TOPRIM_C"/>
    <property type="match status" value="1"/>
</dbReference>
<feature type="compositionally biased region" description="Acidic residues" evidence="14">
    <location>
        <begin position="69"/>
        <end position="82"/>
    </location>
</feature>
<keyword evidence="11 13" id="KW-0413">Isomerase</keyword>
<feature type="compositionally biased region" description="Low complexity" evidence="14">
    <location>
        <begin position="99"/>
        <end position="110"/>
    </location>
</feature>
<keyword evidence="8 13" id="KW-0067">ATP-binding</keyword>
<evidence type="ECO:0000256" key="3">
    <source>
        <dbReference type="ARBA" id="ARBA00001946"/>
    </source>
</evidence>
<dbReference type="InterPro" id="IPR013759">
    <property type="entry name" value="Topo_IIA_B_C"/>
</dbReference>
<dbReference type="InterPro" id="IPR018522">
    <property type="entry name" value="TopoIIA_CS"/>
</dbReference>
<dbReference type="Pfam" id="PF02518">
    <property type="entry name" value="HATPase_c"/>
    <property type="match status" value="1"/>
</dbReference>
<dbReference type="FunFam" id="3.30.230.10:FF:000008">
    <property type="entry name" value="DNA topoisomerase 2"/>
    <property type="match status" value="1"/>
</dbReference>
<comment type="function">
    <text evidence="12 13">Control of topological states of DNA by transient breakage and subsequent rejoining of DNA strands. Topoisomerase II makes double-strand breaks.</text>
</comment>
<dbReference type="PROSITE" id="PS50880">
    <property type="entry name" value="TOPRIM"/>
    <property type="match status" value="1"/>
</dbReference>
<keyword evidence="17" id="KW-1185">Reference proteome</keyword>
<dbReference type="PANTHER" id="PTHR10169:SF38">
    <property type="entry name" value="DNA TOPOISOMERASE 2"/>
    <property type="match status" value="1"/>
</dbReference>
<evidence type="ECO:0000259" key="15">
    <source>
        <dbReference type="PROSITE" id="PS50880"/>
    </source>
</evidence>
<dbReference type="GO" id="GO:0000819">
    <property type="term" value="P:sister chromatid segregation"/>
    <property type="evidence" value="ECO:0007669"/>
    <property type="project" value="TreeGrafter"/>
</dbReference>
<dbReference type="PRINTS" id="PR00418">
    <property type="entry name" value="TPI2FAMILY"/>
</dbReference>
<proteinExistence type="inferred from homology"/>
<comment type="catalytic activity">
    <reaction evidence="1 13">
        <text>ATP-dependent breakage, passage and rejoining of double-stranded DNA.</text>
        <dbReference type="EC" id="5.6.2.2"/>
    </reaction>
</comment>
<dbReference type="InterPro" id="IPR006171">
    <property type="entry name" value="TOPRIM_dom"/>
</dbReference>
<comment type="similarity">
    <text evidence="4 13">Belongs to the type II topoisomerase family.</text>
</comment>
<sequence length="751" mass="84450">MDDSMMDSVFEDEGSSDFIPEPAPKPKAKAAPKKTASKAAPKKLTQTTLTAKPATKAKAASKKRAKPDSDDDDNIDEDDDHMSDDSMLSHTPPKKAKKSAGPTKKGGSKPLADLENESFGFEGSVEPSKKTDVSEKYQKLTQLEHIIKRPDTYIGSTERTTQHMWVYSSETEGMEYREVSFVPGLYKIFDEIVVNAADNKQNDANMSEIRVTVDRESGVISVWNNGRGIPIEMHSKEGIHVPELIFGHLLTSSNYDDTQQKVTGGRNGFGAKLCNVFSTEFTIETQDSRQKKRYKQTWTDNMTKMGKAKITEAKGEDCTKVTFHPDYDKFGMSGMDDDFEALVKRRVYDLAGTAKVNVKLNGTRVPIRGFKKYMEMYTKAIRRERGDLGPAPKDEIITCSPDPHWEVGFAVSDGAFQQVSFVNSIATTSGGTHVNYIADQICLKLAEQVKKKNKNGATLKTAQIKNHIFIFVNALIVNPAFTSQTKEQLTTKSSQFGSKCALDDDFYKKVLKTDVMSNILHFAQQKADQMLKKTDGGRRARMNNPKLTDANKAGTKDGHHCTLILTEGDSAKGLAMAGRAVVGPDLFGVFPLRGKLLNVRDASFDQISKNQEIQNIKNFLGLQHKKEYTETRGLRYGHLMIMTDQDHDGSHIKGLLINFLQAQFPSLLKIPEFLIEFITPIVKVWKGDPKNPSKQRSFFTMPEYEVWREEHQHERGWDHKYYKGLGTSTTEDAQVYFRDLDRHLKEFHTMQ</sequence>
<dbReference type="Pfam" id="PF00204">
    <property type="entry name" value="DNA_gyraseB"/>
    <property type="match status" value="1"/>
</dbReference>
<feature type="region of interest" description="Disordered" evidence="14">
    <location>
        <begin position="531"/>
        <end position="554"/>
    </location>
</feature>
<dbReference type="FunFam" id="3.30.565.10:FF:000004">
    <property type="entry name" value="DNA topoisomerase 2"/>
    <property type="match status" value="1"/>
</dbReference>
<dbReference type="InterPro" id="IPR001241">
    <property type="entry name" value="Topo_IIA"/>
</dbReference>
<feature type="compositionally biased region" description="Acidic residues" evidence="14">
    <location>
        <begin position="1"/>
        <end position="15"/>
    </location>
</feature>
<dbReference type="Gene3D" id="3.30.230.10">
    <property type="match status" value="1"/>
</dbReference>
<dbReference type="Gene3D" id="3.30.1490.30">
    <property type="match status" value="1"/>
</dbReference>
<dbReference type="GO" id="GO:0003918">
    <property type="term" value="F:DNA topoisomerase type II (double strand cut, ATP-hydrolyzing) activity"/>
    <property type="evidence" value="ECO:0007669"/>
    <property type="project" value="UniProtKB-UniRule"/>
</dbReference>
<evidence type="ECO:0000256" key="13">
    <source>
        <dbReference type="RuleBase" id="RU362094"/>
    </source>
</evidence>
<dbReference type="Proteomes" id="UP000188318">
    <property type="component" value="Unassembled WGS sequence"/>
</dbReference>
<dbReference type="PANTHER" id="PTHR10169">
    <property type="entry name" value="DNA TOPOISOMERASE/GYRASE"/>
    <property type="match status" value="1"/>
</dbReference>
<dbReference type="InterPro" id="IPR013506">
    <property type="entry name" value="Topo_IIA_bsu_dom2"/>
</dbReference>
<gene>
    <name evidence="16" type="ORF">ASPCADRAFT_136386</name>
</gene>
<protein>
    <recommendedName>
        <fullName evidence="6 13">DNA topoisomerase 2</fullName>
        <ecNumber evidence="5 13">5.6.2.2</ecNumber>
    </recommendedName>
</protein>
<feature type="domain" description="Toprim" evidence="15">
    <location>
        <begin position="561"/>
        <end position="675"/>
    </location>
</feature>
<evidence type="ECO:0000256" key="5">
    <source>
        <dbReference type="ARBA" id="ARBA00012895"/>
    </source>
</evidence>
<dbReference type="GO" id="GO:0005524">
    <property type="term" value="F:ATP binding"/>
    <property type="evidence" value="ECO:0007669"/>
    <property type="project" value="UniProtKB-UniRule"/>
</dbReference>
<comment type="subunit">
    <text evidence="13">Homodimer.</text>
</comment>
<comment type="cofactor">
    <cofactor evidence="3">
        <name>Mg(2+)</name>
        <dbReference type="ChEBI" id="CHEBI:18420"/>
    </cofactor>
</comment>
<dbReference type="InterPro" id="IPR036890">
    <property type="entry name" value="HATPase_C_sf"/>
</dbReference>
<dbReference type="GO" id="GO:0003677">
    <property type="term" value="F:DNA binding"/>
    <property type="evidence" value="ECO:0007669"/>
    <property type="project" value="UniProtKB-UniRule"/>
</dbReference>
<dbReference type="SUPFAM" id="SSF54211">
    <property type="entry name" value="Ribosomal protein S5 domain 2-like"/>
    <property type="match status" value="1"/>
</dbReference>
<dbReference type="InterPro" id="IPR013760">
    <property type="entry name" value="Topo_IIA-like_dom_sf"/>
</dbReference>
<dbReference type="InterPro" id="IPR034157">
    <property type="entry name" value="TOPRIM_TopoII"/>
</dbReference>
<dbReference type="OrthoDB" id="276498at2759"/>
<dbReference type="FunFam" id="3.40.50.670:FF:000001">
    <property type="entry name" value="DNA topoisomerase 2"/>
    <property type="match status" value="1"/>
</dbReference>
<name>A0A1R3S1K4_ASPC5</name>
<dbReference type="InterPro" id="IPR050634">
    <property type="entry name" value="DNA_Topoisomerase_II"/>
</dbReference>
<accession>A0A1R3S1K4</accession>
<evidence type="ECO:0000256" key="12">
    <source>
        <dbReference type="ARBA" id="ARBA00053943"/>
    </source>
</evidence>
<dbReference type="GO" id="GO:0006265">
    <property type="term" value="P:DNA topological change"/>
    <property type="evidence" value="ECO:0007669"/>
    <property type="project" value="UniProtKB-UniRule"/>
</dbReference>
<dbReference type="SMART" id="SM00433">
    <property type="entry name" value="TOP2c"/>
    <property type="match status" value="1"/>
</dbReference>
<dbReference type="InterPro" id="IPR014721">
    <property type="entry name" value="Ribsml_uS5_D2-typ_fold_subgr"/>
</dbReference>
<dbReference type="AlphaFoldDB" id="A0A1R3S1K4"/>
<keyword evidence="9 13" id="KW-0799">Topoisomerase</keyword>
<dbReference type="SMART" id="SM00387">
    <property type="entry name" value="HATPase_c"/>
    <property type="match status" value="1"/>
</dbReference>
<dbReference type="VEuPathDB" id="FungiDB:ASPCADRAFT_136386"/>
<keyword evidence="10 13" id="KW-0238">DNA-binding</keyword>
<dbReference type="EC" id="5.6.2.2" evidence="5 13"/>